<sequence>MKSEHSVAYDPFLVIKVEILDAWLPGEEPHLGTSICRFSGVDLSLDYHSPEATHSAHAAAVRHPAEEAFEKHLLPLDVPCTYHSQGPTKKQNPKLCGWTRSKTRQEQAGHVFGHTLTHHKLHHAVGRIPHGVWHCYYDGCAFITTSPSINTKHSKVHLSTTSIFSLEQTYLRHLYQEHSLSPIGAESVLWCGICEQFLEWIQFGPGKDENFNIH</sequence>
<reference evidence="1 2" key="1">
    <citation type="submission" date="2016-05" db="EMBL/GenBank/DDBJ databases">
        <title>A degradative enzymes factory behind the ericoid mycorrhizal symbiosis.</title>
        <authorList>
            <consortium name="DOE Joint Genome Institute"/>
            <person name="Martino E."/>
            <person name="Morin E."/>
            <person name="Grelet G."/>
            <person name="Kuo A."/>
            <person name="Kohler A."/>
            <person name="Daghino S."/>
            <person name="Barry K."/>
            <person name="Choi C."/>
            <person name="Cichocki N."/>
            <person name="Clum A."/>
            <person name="Copeland A."/>
            <person name="Hainaut M."/>
            <person name="Haridas S."/>
            <person name="Labutti K."/>
            <person name="Lindquist E."/>
            <person name="Lipzen A."/>
            <person name="Khouja H.-R."/>
            <person name="Murat C."/>
            <person name="Ohm R."/>
            <person name="Olson A."/>
            <person name="Spatafora J."/>
            <person name="Veneault-Fourrey C."/>
            <person name="Henrissat B."/>
            <person name="Grigoriev I."/>
            <person name="Martin F."/>
            <person name="Perotto S."/>
        </authorList>
    </citation>
    <scope>NUCLEOTIDE SEQUENCE [LARGE SCALE GENOMIC DNA]</scope>
    <source>
        <strain evidence="1 2">UAMH 7357</strain>
    </source>
</reference>
<dbReference type="AlphaFoldDB" id="A0A2J6QQP0"/>
<accession>A0A2J6QQP0</accession>
<proteinExistence type="predicted"/>
<dbReference type="EMBL" id="KZ613464">
    <property type="protein sequence ID" value="PMD28588.1"/>
    <property type="molecule type" value="Genomic_DNA"/>
</dbReference>
<organism evidence="1 2">
    <name type="scientific">Hyaloscypha hepaticicola</name>
    <dbReference type="NCBI Taxonomy" id="2082293"/>
    <lineage>
        <taxon>Eukaryota</taxon>
        <taxon>Fungi</taxon>
        <taxon>Dikarya</taxon>
        <taxon>Ascomycota</taxon>
        <taxon>Pezizomycotina</taxon>
        <taxon>Leotiomycetes</taxon>
        <taxon>Helotiales</taxon>
        <taxon>Hyaloscyphaceae</taxon>
        <taxon>Hyaloscypha</taxon>
    </lineage>
</organism>
<evidence type="ECO:0000313" key="1">
    <source>
        <dbReference type="EMBL" id="PMD28588.1"/>
    </source>
</evidence>
<name>A0A2J6QQP0_9HELO</name>
<evidence type="ECO:0000313" key="2">
    <source>
        <dbReference type="Proteomes" id="UP000235672"/>
    </source>
</evidence>
<dbReference type="OrthoDB" id="3533284at2759"/>
<gene>
    <name evidence="1" type="ORF">NA56DRAFT_696366</name>
</gene>
<keyword evidence="2" id="KW-1185">Reference proteome</keyword>
<protein>
    <submittedName>
        <fullName evidence="1">Uncharacterized protein</fullName>
    </submittedName>
</protein>
<dbReference type="Proteomes" id="UP000235672">
    <property type="component" value="Unassembled WGS sequence"/>
</dbReference>